<organism evidence="1 2">
    <name type="scientific">Eleusine coracana subsp. coracana</name>
    <dbReference type="NCBI Taxonomy" id="191504"/>
    <lineage>
        <taxon>Eukaryota</taxon>
        <taxon>Viridiplantae</taxon>
        <taxon>Streptophyta</taxon>
        <taxon>Embryophyta</taxon>
        <taxon>Tracheophyta</taxon>
        <taxon>Spermatophyta</taxon>
        <taxon>Magnoliopsida</taxon>
        <taxon>Liliopsida</taxon>
        <taxon>Poales</taxon>
        <taxon>Poaceae</taxon>
        <taxon>PACMAD clade</taxon>
        <taxon>Chloridoideae</taxon>
        <taxon>Cynodonteae</taxon>
        <taxon>Eleusininae</taxon>
        <taxon>Eleusine</taxon>
    </lineage>
</organism>
<reference evidence="1" key="2">
    <citation type="submission" date="2021-12" db="EMBL/GenBank/DDBJ databases">
        <title>Resequencing data analysis of finger millet.</title>
        <authorList>
            <person name="Hatakeyama M."/>
            <person name="Aluri S."/>
            <person name="Balachadran M.T."/>
            <person name="Sivarajan S.R."/>
            <person name="Poveda L."/>
            <person name="Shimizu-Inatsugi R."/>
            <person name="Schlapbach R."/>
            <person name="Sreeman S.M."/>
            <person name="Shimizu K.K."/>
        </authorList>
    </citation>
    <scope>NUCLEOTIDE SEQUENCE</scope>
</reference>
<gene>
    <name evidence="1" type="primary">gb26027</name>
    <name evidence="1" type="ORF">PR202_gb26027</name>
</gene>
<keyword evidence="2" id="KW-1185">Reference proteome</keyword>
<dbReference type="Proteomes" id="UP001054889">
    <property type="component" value="Unassembled WGS sequence"/>
</dbReference>
<accession>A0AAV5FQT4</accession>
<protein>
    <submittedName>
        <fullName evidence="1">Uncharacterized protein</fullName>
    </submittedName>
</protein>
<sequence>MTESERLFKIKSHERLNANRVEETESLLDHGDIMVGTFRVSRNYFRLKPGEPYIYDKNIPYTHPKSGLPASHAAMVIGMGSSRCCWKKGRALDLPALATSTSKTVKVSDSEFWESCKSFIARAVQDHSTATWIRSL</sequence>
<dbReference type="AlphaFoldDB" id="A0AAV5FQT4"/>
<evidence type="ECO:0000313" key="1">
    <source>
        <dbReference type="EMBL" id="GJN37103.1"/>
    </source>
</evidence>
<comment type="caution">
    <text evidence="1">The sequence shown here is derived from an EMBL/GenBank/DDBJ whole genome shotgun (WGS) entry which is preliminary data.</text>
</comment>
<proteinExistence type="predicted"/>
<evidence type="ECO:0000313" key="2">
    <source>
        <dbReference type="Proteomes" id="UP001054889"/>
    </source>
</evidence>
<name>A0AAV5FQT4_ELECO</name>
<reference evidence="1" key="1">
    <citation type="journal article" date="2018" name="DNA Res.">
        <title>Multiple hybrid de novo genome assembly of finger millet, an orphan allotetraploid crop.</title>
        <authorList>
            <person name="Hatakeyama M."/>
            <person name="Aluri S."/>
            <person name="Balachadran M.T."/>
            <person name="Sivarajan S.R."/>
            <person name="Patrignani A."/>
            <person name="Gruter S."/>
            <person name="Poveda L."/>
            <person name="Shimizu-Inatsugi R."/>
            <person name="Baeten J."/>
            <person name="Francoijs K.J."/>
            <person name="Nataraja K.N."/>
            <person name="Reddy Y.A.N."/>
            <person name="Phadnis S."/>
            <person name="Ravikumar R.L."/>
            <person name="Schlapbach R."/>
            <person name="Sreeman S.M."/>
            <person name="Shimizu K.K."/>
        </authorList>
    </citation>
    <scope>NUCLEOTIDE SEQUENCE</scope>
</reference>
<dbReference type="EMBL" id="BQKI01000093">
    <property type="protein sequence ID" value="GJN37103.1"/>
    <property type="molecule type" value="Genomic_DNA"/>
</dbReference>